<dbReference type="AlphaFoldDB" id="A0AA88K695"/>
<accession>A0AA88K695</accession>
<evidence type="ECO:0000256" key="5">
    <source>
        <dbReference type="ARBA" id="ARBA00022842"/>
    </source>
</evidence>
<comment type="cofactor">
    <cofactor evidence="1">
        <name>Mg(2+)</name>
        <dbReference type="ChEBI" id="CHEBI:18420"/>
    </cofactor>
</comment>
<evidence type="ECO:0000256" key="2">
    <source>
        <dbReference type="ARBA" id="ARBA00012146"/>
    </source>
</evidence>
<dbReference type="Pfam" id="PF00719">
    <property type="entry name" value="Pyrophosphatase"/>
    <property type="match status" value="1"/>
</dbReference>
<keyword evidence="5" id="KW-0460">Magnesium</keyword>
<dbReference type="EMBL" id="VTWU01000002">
    <property type="protein sequence ID" value="KAA9338369.1"/>
    <property type="molecule type" value="Genomic_DNA"/>
</dbReference>
<gene>
    <name evidence="6" type="ORF">F0P96_05920</name>
</gene>
<dbReference type="Gene3D" id="3.90.80.10">
    <property type="entry name" value="Inorganic pyrophosphatase"/>
    <property type="match status" value="1"/>
</dbReference>
<evidence type="ECO:0000313" key="6">
    <source>
        <dbReference type="EMBL" id="KAA9338369.1"/>
    </source>
</evidence>
<dbReference type="InterPro" id="IPR008162">
    <property type="entry name" value="Pyrophosphatase"/>
</dbReference>
<protein>
    <recommendedName>
        <fullName evidence="2">inorganic diphosphatase</fullName>
        <ecNumber evidence="2">3.6.1.1</ecNumber>
    </recommendedName>
</protein>
<dbReference type="InterPro" id="IPR036649">
    <property type="entry name" value="Pyrophosphatase_sf"/>
</dbReference>
<dbReference type="Proteomes" id="UP000326380">
    <property type="component" value="Unassembled WGS sequence"/>
</dbReference>
<reference evidence="6 7" key="1">
    <citation type="submission" date="2019-09" db="EMBL/GenBank/DDBJ databases">
        <title>Genome sequence of Hymenobacter sp. M3.</title>
        <authorList>
            <person name="Srinivasan S."/>
        </authorList>
    </citation>
    <scope>NUCLEOTIDE SEQUENCE [LARGE SCALE GENOMIC DNA]</scope>
    <source>
        <strain evidence="6 7">M3</strain>
    </source>
</reference>
<dbReference type="GO" id="GO:0000287">
    <property type="term" value="F:magnesium ion binding"/>
    <property type="evidence" value="ECO:0007669"/>
    <property type="project" value="InterPro"/>
</dbReference>
<dbReference type="GO" id="GO:0004427">
    <property type="term" value="F:inorganic diphosphate phosphatase activity"/>
    <property type="evidence" value="ECO:0007669"/>
    <property type="project" value="UniProtKB-EC"/>
</dbReference>
<organism evidence="6 7">
    <name type="scientific">Hymenobacter busanensis</name>
    <dbReference type="NCBI Taxonomy" id="2607656"/>
    <lineage>
        <taxon>Bacteria</taxon>
        <taxon>Pseudomonadati</taxon>
        <taxon>Bacteroidota</taxon>
        <taxon>Cytophagia</taxon>
        <taxon>Cytophagales</taxon>
        <taxon>Hymenobacteraceae</taxon>
        <taxon>Hymenobacter</taxon>
    </lineage>
</organism>
<comment type="caution">
    <text evidence="6">The sequence shown here is derived from an EMBL/GenBank/DDBJ whole genome shotgun (WGS) entry which is preliminary data.</text>
</comment>
<keyword evidence="4" id="KW-0378">Hydrolase</keyword>
<evidence type="ECO:0000256" key="1">
    <source>
        <dbReference type="ARBA" id="ARBA00001946"/>
    </source>
</evidence>
<dbReference type="SUPFAM" id="SSF50324">
    <property type="entry name" value="Inorganic pyrophosphatase"/>
    <property type="match status" value="1"/>
</dbReference>
<name>A0AA88K695_9BACT</name>
<proteinExistence type="predicted"/>
<keyword evidence="7" id="KW-1185">Reference proteome</keyword>
<dbReference type="GO" id="GO:0006796">
    <property type="term" value="P:phosphate-containing compound metabolic process"/>
    <property type="evidence" value="ECO:0007669"/>
    <property type="project" value="InterPro"/>
</dbReference>
<evidence type="ECO:0000256" key="3">
    <source>
        <dbReference type="ARBA" id="ARBA00022723"/>
    </source>
</evidence>
<dbReference type="EC" id="3.6.1.1" evidence="2"/>
<sequence>MPTVCPTAEKISPTASVLYLICRSSTHSGCSIKLFNSRMPFRLFRSAVAHLTLVGCATVVVAACQPHYEDLPTFSDDRHLLQVVVETPAGSNHELRYSLRTREFSPVLRAGTARVVQFLPYPTNVGFIPSTQMPATGQRPAAPQTALVLTESVEPGTVLEVLPVAMLLLDNAGEMESVVVTVPARPSQQVLPVSSWQELKAQYPAVPELLRLWYQNHAGRGQVRVVGWRDENAALQHVRTIQRR</sequence>
<keyword evidence="3" id="KW-0479">Metal-binding</keyword>
<evidence type="ECO:0000313" key="7">
    <source>
        <dbReference type="Proteomes" id="UP000326380"/>
    </source>
</evidence>
<evidence type="ECO:0000256" key="4">
    <source>
        <dbReference type="ARBA" id="ARBA00022801"/>
    </source>
</evidence>
<dbReference type="GO" id="GO:0005737">
    <property type="term" value="C:cytoplasm"/>
    <property type="evidence" value="ECO:0007669"/>
    <property type="project" value="InterPro"/>
</dbReference>